<dbReference type="Pfam" id="PF13781">
    <property type="entry name" value="DoxX_3"/>
    <property type="match status" value="1"/>
</dbReference>
<dbReference type="Proteomes" id="UP001595476">
    <property type="component" value="Unassembled WGS sequence"/>
</dbReference>
<reference evidence="3" key="1">
    <citation type="journal article" date="2019" name="Int. J. Syst. Evol. Microbiol.">
        <title>The Global Catalogue of Microorganisms (GCM) 10K type strain sequencing project: providing services to taxonomists for standard genome sequencing and annotation.</title>
        <authorList>
            <consortium name="The Broad Institute Genomics Platform"/>
            <consortium name="The Broad Institute Genome Sequencing Center for Infectious Disease"/>
            <person name="Wu L."/>
            <person name="Ma J."/>
        </authorList>
    </citation>
    <scope>NUCLEOTIDE SEQUENCE [LARGE SCALE GENOMIC DNA]</scope>
    <source>
        <strain evidence="3">KCTC 52438</strain>
    </source>
</reference>
<feature type="transmembrane region" description="Helical" evidence="1">
    <location>
        <begin position="103"/>
        <end position="121"/>
    </location>
</feature>
<feature type="transmembrane region" description="Helical" evidence="1">
    <location>
        <begin position="7"/>
        <end position="26"/>
    </location>
</feature>
<proteinExistence type="predicted"/>
<feature type="transmembrane region" description="Helical" evidence="1">
    <location>
        <begin position="74"/>
        <end position="97"/>
    </location>
</feature>
<name>A0ABV7HGR5_9GAMM</name>
<comment type="caution">
    <text evidence="2">The sequence shown here is derived from an EMBL/GenBank/DDBJ whole genome shotgun (WGS) entry which is preliminary data.</text>
</comment>
<keyword evidence="1" id="KW-0472">Membrane</keyword>
<evidence type="ECO:0000313" key="3">
    <source>
        <dbReference type="Proteomes" id="UP001595476"/>
    </source>
</evidence>
<feature type="transmembrane region" description="Helical" evidence="1">
    <location>
        <begin position="46"/>
        <end position="67"/>
    </location>
</feature>
<keyword evidence="1" id="KW-0812">Transmembrane</keyword>
<dbReference type="RefSeq" id="WP_386718064.1">
    <property type="nucleotide sequence ID" value="NZ_JBHRSZ010000002.1"/>
</dbReference>
<keyword evidence="3" id="KW-1185">Reference proteome</keyword>
<organism evidence="2 3">
    <name type="scientific">Litoribrevibacter euphylliae</name>
    <dbReference type="NCBI Taxonomy" id="1834034"/>
    <lineage>
        <taxon>Bacteria</taxon>
        <taxon>Pseudomonadati</taxon>
        <taxon>Pseudomonadota</taxon>
        <taxon>Gammaproteobacteria</taxon>
        <taxon>Oceanospirillales</taxon>
        <taxon>Oceanospirillaceae</taxon>
        <taxon>Litoribrevibacter</taxon>
    </lineage>
</organism>
<sequence>MLSSVQIARFMVSFGWIYHGIFPKLIHVAPMEQLMTASFGFSEEISYWITKTAGVGEVIFGLLLFVFYTSRPLVIFNIAGLVGLLLFVALLQPQILIEAFNPVTTNLSMIAFSVILLSGMTPKPSK</sequence>
<keyword evidence="1" id="KW-1133">Transmembrane helix</keyword>
<evidence type="ECO:0000313" key="2">
    <source>
        <dbReference type="EMBL" id="MFC3150731.1"/>
    </source>
</evidence>
<accession>A0ABV7HGR5</accession>
<dbReference type="EMBL" id="JBHRSZ010000002">
    <property type="protein sequence ID" value="MFC3150731.1"/>
    <property type="molecule type" value="Genomic_DNA"/>
</dbReference>
<evidence type="ECO:0000256" key="1">
    <source>
        <dbReference type="SAM" id="Phobius"/>
    </source>
</evidence>
<dbReference type="InterPro" id="IPR025695">
    <property type="entry name" value="DoxX-like"/>
</dbReference>
<gene>
    <name evidence="2" type="ORF">ACFOEK_06815</name>
</gene>
<protein>
    <submittedName>
        <fullName evidence="2">DoxX-like family protein</fullName>
    </submittedName>
</protein>